<proteinExistence type="predicted"/>
<protein>
    <submittedName>
        <fullName evidence="1">Uncharacterized protein</fullName>
    </submittedName>
</protein>
<dbReference type="AlphaFoldDB" id="A0A3E2BQE8"/>
<accession>A0A3E2BQE8</accession>
<sequence length="44" mass="5135">MAGKTEVLDGFYLLEKERLRSSDFKGIDDDNLFMLSEEQGIFYL</sequence>
<evidence type="ECO:0000313" key="1">
    <source>
        <dbReference type="EMBL" id="RFT16965.1"/>
    </source>
</evidence>
<organism evidence="1 2">
    <name type="scientific">Candidatus Saccharicenans subterraneus</name>
    <dbReference type="NCBI Taxonomy" id="2508984"/>
    <lineage>
        <taxon>Bacteria</taxon>
        <taxon>Candidatus Aminicenantota</taxon>
        <taxon>Candidatus Aminicenantia</taxon>
        <taxon>Candidatus Aminicenantales</taxon>
        <taxon>Candidatus Saccharicenantaceae</taxon>
        <taxon>Candidatus Saccharicenans</taxon>
    </lineage>
</organism>
<dbReference type="Proteomes" id="UP000257323">
    <property type="component" value="Unassembled WGS sequence"/>
</dbReference>
<evidence type="ECO:0000313" key="2">
    <source>
        <dbReference type="Proteomes" id="UP000257323"/>
    </source>
</evidence>
<comment type="caution">
    <text evidence="1">The sequence shown here is derived from an EMBL/GenBank/DDBJ whole genome shotgun (WGS) entry which is preliminary data.</text>
</comment>
<name>A0A3E2BQE8_9BACT</name>
<gene>
    <name evidence="1" type="ORF">OP8BY_0907</name>
</gene>
<reference evidence="1 2" key="1">
    <citation type="submission" date="2018-08" db="EMBL/GenBank/DDBJ databases">
        <title>Genome analysis of the thermophilic bacterium of the candidate phylum Aminicenantes from deep subsurface aquifer revealed its physiology and ecological role.</title>
        <authorList>
            <person name="Kadnikov V.V."/>
            <person name="Mardanov A.V."/>
            <person name="Beletsky A.V."/>
            <person name="Karnachuk O.V."/>
            <person name="Ravin N.V."/>
        </authorList>
    </citation>
    <scope>NUCLEOTIDE SEQUENCE [LARGE SCALE GENOMIC DNA]</scope>
    <source>
        <strain evidence="1">BY38</strain>
    </source>
</reference>
<dbReference type="EMBL" id="QUAH01000001">
    <property type="protein sequence ID" value="RFT16965.1"/>
    <property type="molecule type" value="Genomic_DNA"/>
</dbReference>